<protein>
    <submittedName>
        <fullName evidence="4">Molybdopterin-binding oxidoreductase</fullName>
    </submittedName>
</protein>
<dbReference type="Proteomes" id="UP000271925">
    <property type="component" value="Unassembled WGS sequence"/>
</dbReference>
<dbReference type="OrthoDB" id="9778777at2"/>
<gene>
    <name evidence="4" type="ORF">EHT25_11695</name>
</gene>
<sequence length="283" mass="32576">MATVDENDEKRPENELHGEAIPNENLPAKKPHREELTSEQQIRRRTLKAFAWFGLAGIVPYSVWKWIMIQPKEARLPKVFREVLTANEKVANSYFSNVNLAPTFPKEQAAKNVRVNGKDGLRSPIDKEAWRLTVERPGQKPLLVSLDELKAMPKQEIIYQFKCIEGWSQIQHWAGVNFAEFVTKYQLGKKTGSDDWYPYVGLKTPDGGYYVGIDTPSVLHPQTILAYEMNNEPLQDLHGAPLRLIIPVKYGVKNLKRIGSIWFSDERPRDFWAERGYDYHVGL</sequence>
<accession>A0A3P1BST9</accession>
<dbReference type="RefSeq" id="WP_124874645.1">
    <property type="nucleotide sequence ID" value="NZ_RQJO01000008.1"/>
</dbReference>
<evidence type="ECO:0000256" key="2">
    <source>
        <dbReference type="SAM" id="Phobius"/>
    </source>
</evidence>
<dbReference type="Pfam" id="PF00174">
    <property type="entry name" value="Oxidored_molyb"/>
    <property type="match status" value="1"/>
</dbReference>
<dbReference type="PANTHER" id="PTHR43032">
    <property type="entry name" value="PROTEIN-METHIONINE-SULFOXIDE REDUCTASE"/>
    <property type="match status" value="1"/>
</dbReference>
<evidence type="ECO:0000313" key="5">
    <source>
        <dbReference type="Proteomes" id="UP000271925"/>
    </source>
</evidence>
<feature type="transmembrane region" description="Helical" evidence="2">
    <location>
        <begin position="49"/>
        <end position="67"/>
    </location>
</feature>
<evidence type="ECO:0000313" key="4">
    <source>
        <dbReference type="EMBL" id="RRB04178.1"/>
    </source>
</evidence>
<reference evidence="4 5" key="1">
    <citation type="submission" date="2018-11" db="EMBL/GenBank/DDBJ databases">
        <authorList>
            <person name="Zhou Z."/>
            <person name="Wang G."/>
        </authorList>
    </citation>
    <scope>NUCLEOTIDE SEQUENCE [LARGE SCALE GENOMIC DNA]</scope>
    <source>
        <strain evidence="4 5">KCTC52004</strain>
    </source>
</reference>
<dbReference type="SUPFAM" id="SSF56524">
    <property type="entry name" value="Oxidoreductase molybdopterin-binding domain"/>
    <property type="match status" value="1"/>
</dbReference>
<proteinExistence type="predicted"/>
<feature type="domain" description="Oxidoreductase molybdopterin-binding" evidence="3">
    <location>
        <begin position="124"/>
        <end position="272"/>
    </location>
</feature>
<dbReference type="AlphaFoldDB" id="A0A3P1BST9"/>
<keyword evidence="2" id="KW-0812">Transmembrane</keyword>
<keyword evidence="2" id="KW-0472">Membrane</keyword>
<keyword evidence="5" id="KW-1185">Reference proteome</keyword>
<evidence type="ECO:0000259" key="3">
    <source>
        <dbReference type="Pfam" id="PF00174"/>
    </source>
</evidence>
<dbReference type="InterPro" id="IPR036374">
    <property type="entry name" value="OxRdtase_Mopterin-bd_sf"/>
</dbReference>
<evidence type="ECO:0000256" key="1">
    <source>
        <dbReference type="SAM" id="MobiDB-lite"/>
    </source>
</evidence>
<keyword evidence="2" id="KW-1133">Transmembrane helix</keyword>
<dbReference type="EMBL" id="RQJO01000008">
    <property type="protein sequence ID" value="RRB04178.1"/>
    <property type="molecule type" value="Genomic_DNA"/>
</dbReference>
<name>A0A3P1BST9_9BACT</name>
<dbReference type="Gene3D" id="3.90.420.10">
    <property type="entry name" value="Oxidoreductase, molybdopterin-binding domain"/>
    <property type="match status" value="1"/>
</dbReference>
<feature type="compositionally biased region" description="Basic and acidic residues" evidence="1">
    <location>
        <begin position="8"/>
        <end position="18"/>
    </location>
</feature>
<organism evidence="4 5">
    <name type="scientific">Larkinella rosea</name>
    <dbReference type="NCBI Taxonomy" id="2025312"/>
    <lineage>
        <taxon>Bacteria</taxon>
        <taxon>Pseudomonadati</taxon>
        <taxon>Bacteroidota</taxon>
        <taxon>Cytophagia</taxon>
        <taxon>Cytophagales</taxon>
        <taxon>Spirosomataceae</taxon>
        <taxon>Larkinella</taxon>
    </lineage>
</organism>
<feature type="region of interest" description="Disordered" evidence="1">
    <location>
        <begin position="1"/>
        <end position="40"/>
    </location>
</feature>
<dbReference type="InterPro" id="IPR000572">
    <property type="entry name" value="OxRdtase_Mopterin-bd_dom"/>
</dbReference>
<comment type="caution">
    <text evidence="4">The sequence shown here is derived from an EMBL/GenBank/DDBJ whole genome shotgun (WGS) entry which is preliminary data.</text>
</comment>